<protein>
    <submittedName>
        <fullName evidence="2">Uncharacterized protein</fullName>
    </submittedName>
</protein>
<accession>A0AA35R6G9</accession>
<proteinExistence type="predicted"/>
<dbReference type="EMBL" id="CASHTH010000594">
    <property type="protein sequence ID" value="CAI8005272.1"/>
    <property type="molecule type" value="Genomic_DNA"/>
</dbReference>
<keyword evidence="1" id="KW-0812">Transmembrane</keyword>
<feature type="non-terminal residue" evidence="2">
    <location>
        <position position="1"/>
    </location>
</feature>
<organism evidence="2 3">
    <name type="scientific">Geodia barretti</name>
    <name type="common">Barrett's horny sponge</name>
    <dbReference type="NCBI Taxonomy" id="519541"/>
    <lineage>
        <taxon>Eukaryota</taxon>
        <taxon>Metazoa</taxon>
        <taxon>Porifera</taxon>
        <taxon>Demospongiae</taxon>
        <taxon>Heteroscleromorpha</taxon>
        <taxon>Tetractinellida</taxon>
        <taxon>Astrophorina</taxon>
        <taxon>Geodiidae</taxon>
        <taxon>Geodia</taxon>
    </lineage>
</organism>
<keyword evidence="1" id="KW-1133">Transmembrane helix</keyword>
<name>A0AA35R6G9_GEOBA</name>
<keyword evidence="3" id="KW-1185">Reference proteome</keyword>
<evidence type="ECO:0000256" key="1">
    <source>
        <dbReference type="SAM" id="Phobius"/>
    </source>
</evidence>
<dbReference type="Proteomes" id="UP001174909">
    <property type="component" value="Unassembled WGS sequence"/>
</dbReference>
<gene>
    <name evidence="2" type="ORF">GBAR_LOCUS4124</name>
</gene>
<feature type="transmembrane region" description="Helical" evidence="1">
    <location>
        <begin position="30"/>
        <end position="51"/>
    </location>
</feature>
<evidence type="ECO:0000313" key="3">
    <source>
        <dbReference type="Proteomes" id="UP001174909"/>
    </source>
</evidence>
<keyword evidence="1" id="KW-0472">Membrane</keyword>
<reference evidence="2" key="1">
    <citation type="submission" date="2023-03" db="EMBL/GenBank/DDBJ databases">
        <authorList>
            <person name="Steffen K."/>
            <person name="Cardenas P."/>
        </authorList>
    </citation>
    <scope>NUCLEOTIDE SEQUENCE</scope>
</reference>
<sequence>QSSLTLIALHVIGIWRDEVVLFASSTQSSFTIEVVTELVILLGKVLIYFIVESKTSIDVLAMI</sequence>
<evidence type="ECO:0000313" key="2">
    <source>
        <dbReference type="EMBL" id="CAI8005272.1"/>
    </source>
</evidence>
<comment type="caution">
    <text evidence="2">The sequence shown here is derived from an EMBL/GenBank/DDBJ whole genome shotgun (WGS) entry which is preliminary data.</text>
</comment>
<dbReference type="AlphaFoldDB" id="A0AA35R6G9"/>